<reference evidence="3 4" key="1">
    <citation type="submission" date="2017-06" db="EMBL/GenBank/DDBJ databases">
        <title>Sequencing and comparative analysis of myxobacterial genomes.</title>
        <authorList>
            <person name="Rupp O."/>
            <person name="Goesmann A."/>
            <person name="Sogaard-Andersen L."/>
        </authorList>
    </citation>
    <scope>NUCLEOTIDE SEQUENCE [LARGE SCALE GENOMIC DNA]</scope>
    <source>
        <strain evidence="3 4">DSM 52655</strain>
    </source>
</reference>
<dbReference type="AlphaFoldDB" id="A0A250J9M8"/>
<evidence type="ECO:0000313" key="3">
    <source>
        <dbReference type="EMBL" id="ATB40172.1"/>
    </source>
</evidence>
<feature type="region of interest" description="Disordered" evidence="1">
    <location>
        <begin position="24"/>
        <end position="100"/>
    </location>
</feature>
<evidence type="ECO:0008006" key="5">
    <source>
        <dbReference type="Google" id="ProtNLM"/>
    </source>
</evidence>
<keyword evidence="2" id="KW-0732">Signal</keyword>
<organism evidence="3 4">
    <name type="scientific">Cystobacter fuscus</name>
    <dbReference type="NCBI Taxonomy" id="43"/>
    <lineage>
        <taxon>Bacteria</taxon>
        <taxon>Pseudomonadati</taxon>
        <taxon>Myxococcota</taxon>
        <taxon>Myxococcia</taxon>
        <taxon>Myxococcales</taxon>
        <taxon>Cystobacterineae</taxon>
        <taxon>Archangiaceae</taxon>
        <taxon>Cystobacter</taxon>
    </lineage>
</organism>
<dbReference type="Proteomes" id="UP000217257">
    <property type="component" value="Chromosome"/>
</dbReference>
<feature type="chain" id="PRO_5012670832" description="DUF5666 domain-containing protein" evidence="2">
    <location>
        <begin position="27"/>
        <end position="183"/>
    </location>
</feature>
<gene>
    <name evidence="3" type="ORF">CYFUS_005620</name>
</gene>
<dbReference type="KEGG" id="cfus:CYFUS_005620"/>
<proteinExistence type="predicted"/>
<name>A0A250J9M8_9BACT</name>
<feature type="compositionally biased region" description="Gly residues" evidence="1">
    <location>
        <begin position="80"/>
        <end position="92"/>
    </location>
</feature>
<dbReference type="EMBL" id="CP022098">
    <property type="protein sequence ID" value="ATB40172.1"/>
    <property type="molecule type" value="Genomic_DNA"/>
</dbReference>
<evidence type="ECO:0000313" key="4">
    <source>
        <dbReference type="Proteomes" id="UP000217257"/>
    </source>
</evidence>
<accession>A0A250J9M8</accession>
<evidence type="ECO:0000256" key="2">
    <source>
        <dbReference type="SAM" id="SignalP"/>
    </source>
</evidence>
<evidence type="ECO:0000256" key="1">
    <source>
        <dbReference type="SAM" id="MobiDB-lite"/>
    </source>
</evidence>
<feature type="signal peptide" evidence="2">
    <location>
        <begin position="1"/>
        <end position="26"/>
    </location>
</feature>
<dbReference type="RefSeq" id="WP_157758704.1">
    <property type="nucleotide sequence ID" value="NZ_CP022098.1"/>
</dbReference>
<protein>
    <recommendedName>
        <fullName evidence="5">DUF5666 domain-containing protein</fullName>
    </recommendedName>
</protein>
<sequence>MRQWMIAAVAVTGLTLTMGAPGVARAQERHSNQGQSMADVQGSGRAGDQRPIEQKQTAFQDGAPSVVMLPTPGRGNDNQGTGGSGMGTGGSGMPSTGTRQEKGIIRSVSDKGMTLSVPKKNRIVTLHVDDQVQLMRDDRPLALSSLQVGDEVRATYQFDEEGQKVLRGLEVTQERAAKEKKKK</sequence>